<accession>A0A199V286</accession>
<evidence type="ECO:0000259" key="2">
    <source>
        <dbReference type="Pfam" id="PF11935"/>
    </source>
</evidence>
<evidence type="ECO:0000313" key="3">
    <source>
        <dbReference type="EMBL" id="OAY71098.1"/>
    </source>
</evidence>
<dbReference type="STRING" id="4615.A0A199V286"/>
<dbReference type="Pfam" id="PF11935">
    <property type="entry name" value="SYMPK_PTA1_N"/>
    <property type="match status" value="1"/>
</dbReference>
<dbReference type="InterPro" id="IPR032460">
    <property type="entry name" value="Symplekin/Pta1_N"/>
</dbReference>
<dbReference type="PANTHER" id="PTHR47184:SF3">
    <property type="entry name" value="PHOSPHATIDYLINOSITOL 3-AND 4-KINASE FAMILY PROTEIN-RELATED"/>
    <property type="match status" value="1"/>
</dbReference>
<feature type="domain" description="Symplekin/Pta1 N-terminal" evidence="2">
    <location>
        <begin position="84"/>
        <end position="166"/>
    </location>
</feature>
<dbReference type="PANTHER" id="PTHR47184">
    <property type="entry name" value="PHOSPHATIDYLINOSITOL 3-AND 4-KINASE FAMILY PROTEIN-RELATED"/>
    <property type="match status" value="1"/>
</dbReference>
<protein>
    <recommendedName>
        <fullName evidence="2">Symplekin/Pta1 N-terminal domain-containing protein</fullName>
    </recommendedName>
</protein>
<name>A0A199V286_ANACO</name>
<dbReference type="Proteomes" id="UP000092600">
    <property type="component" value="Unassembled WGS sequence"/>
</dbReference>
<dbReference type="AlphaFoldDB" id="A0A199V286"/>
<evidence type="ECO:0000313" key="4">
    <source>
        <dbReference type="Proteomes" id="UP000092600"/>
    </source>
</evidence>
<feature type="region of interest" description="Disordered" evidence="1">
    <location>
        <begin position="1"/>
        <end position="27"/>
    </location>
</feature>
<reference evidence="3 4" key="1">
    <citation type="journal article" date="2016" name="DNA Res.">
        <title>The draft genome of MD-2 pineapple using hybrid error correction of long reads.</title>
        <authorList>
            <person name="Redwan R.M."/>
            <person name="Saidin A."/>
            <person name="Kumar S.V."/>
        </authorList>
    </citation>
    <scope>NUCLEOTIDE SEQUENCE [LARGE SCALE GENOMIC DNA]</scope>
    <source>
        <strain evidence="4">cv. MD2</strain>
        <tissue evidence="3">Leaf</tissue>
    </source>
</reference>
<feature type="non-terminal residue" evidence="3">
    <location>
        <position position="234"/>
    </location>
</feature>
<dbReference type="InterPro" id="IPR011989">
    <property type="entry name" value="ARM-like"/>
</dbReference>
<organism evidence="3 4">
    <name type="scientific">Ananas comosus</name>
    <name type="common">Pineapple</name>
    <name type="synonym">Ananas ananas</name>
    <dbReference type="NCBI Taxonomy" id="4615"/>
    <lineage>
        <taxon>Eukaryota</taxon>
        <taxon>Viridiplantae</taxon>
        <taxon>Streptophyta</taxon>
        <taxon>Embryophyta</taxon>
        <taxon>Tracheophyta</taxon>
        <taxon>Spermatophyta</taxon>
        <taxon>Magnoliopsida</taxon>
        <taxon>Liliopsida</taxon>
        <taxon>Poales</taxon>
        <taxon>Bromeliaceae</taxon>
        <taxon>Bromelioideae</taxon>
        <taxon>Ananas</taxon>
    </lineage>
</organism>
<evidence type="ECO:0000256" key="1">
    <source>
        <dbReference type="SAM" id="MobiDB-lite"/>
    </source>
</evidence>
<dbReference type="Gene3D" id="1.25.10.10">
    <property type="entry name" value="Leucine-rich Repeat Variant"/>
    <property type="match status" value="1"/>
</dbReference>
<comment type="caution">
    <text evidence="3">The sequence shown here is derived from an EMBL/GenBank/DDBJ whole genome shotgun (WGS) entry which is preliminary data.</text>
</comment>
<gene>
    <name evidence="3" type="ORF">ACMD2_26076</name>
</gene>
<sequence length="234" mass="26142">MELDDRRRSGAAAAAPPPPERAVRASRADSSRVLEYDPRSPVLLIFVFSVYHTKLRFLKEVGREISEDLVVLMPNLLSLLKHDDPAVVRQSIASGTILFGAVLEEMALQLNSSGRVDGWLEEMWSWMLQFKDRVQDIMMEPGSIATKLLALKFLETCVIYFTPQANDEELTLTEGFPFGCGGGGDEEQEEVEGGLGDKLLRALRALYPGEATEQLIRQVEKMSRSAERGSRDIR</sequence>
<dbReference type="EMBL" id="LSRQ01003625">
    <property type="protein sequence ID" value="OAY71098.1"/>
    <property type="molecule type" value="Genomic_DNA"/>
</dbReference>
<proteinExistence type="predicted"/>